<gene>
    <name evidence="2" type="ORF">QR680_003551</name>
</gene>
<reference evidence="2" key="1">
    <citation type="submission" date="2023-06" db="EMBL/GenBank/DDBJ databases">
        <title>Genomic analysis of the entomopathogenic nematode Steinernema hermaphroditum.</title>
        <authorList>
            <person name="Schwarz E.M."/>
            <person name="Heppert J.K."/>
            <person name="Baniya A."/>
            <person name="Schwartz H.T."/>
            <person name="Tan C.-H."/>
            <person name="Antoshechkin I."/>
            <person name="Sternberg P.W."/>
            <person name="Goodrich-Blair H."/>
            <person name="Dillman A.R."/>
        </authorList>
    </citation>
    <scope>NUCLEOTIDE SEQUENCE</scope>
    <source>
        <strain evidence="2">PS9179</strain>
        <tissue evidence="2">Whole animal</tissue>
    </source>
</reference>
<evidence type="ECO:0000313" key="3">
    <source>
        <dbReference type="Proteomes" id="UP001175271"/>
    </source>
</evidence>
<proteinExistence type="predicted"/>
<organism evidence="2 3">
    <name type="scientific">Steinernema hermaphroditum</name>
    <dbReference type="NCBI Taxonomy" id="289476"/>
    <lineage>
        <taxon>Eukaryota</taxon>
        <taxon>Metazoa</taxon>
        <taxon>Ecdysozoa</taxon>
        <taxon>Nematoda</taxon>
        <taxon>Chromadorea</taxon>
        <taxon>Rhabditida</taxon>
        <taxon>Tylenchina</taxon>
        <taxon>Panagrolaimomorpha</taxon>
        <taxon>Strongyloidoidea</taxon>
        <taxon>Steinernematidae</taxon>
        <taxon>Steinernema</taxon>
    </lineage>
</organism>
<protein>
    <submittedName>
        <fullName evidence="2">Uncharacterized protein</fullName>
    </submittedName>
</protein>
<evidence type="ECO:0000256" key="1">
    <source>
        <dbReference type="SAM" id="SignalP"/>
    </source>
</evidence>
<keyword evidence="1" id="KW-0732">Signal</keyword>
<dbReference type="Proteomes" id="UP001175271">
    <property type="component" value="Unassembled WGS sequence"/>
</dbReference>
<evidence type="ECO:0000313" key="2">
    <source>
        <dbReference type="EMBL" id="KAK0407727.1"/>
    </source>
</evidence>
<dbReference type="EMBL" id="JAUCMV010000003">
    <property type="protein sequence ID" value="KAK0407727.1"/>
    <property type="molecule type" value="Genomic_DNA"/>
</dbReference>
<dbReference type="AlphaFoldDB" id="A0AA39HN40"/>
<accession>A0AA39HN40</accession>
<sequence length="198" mass="23112">MRSTGVLVFALLFFVASVPSKSRNDYDQFYCDNFEAKDNNDSEVQYDDDYDSEFQYDDSGLQYYDDYDFEIEHDQFYYDADDYSEPSDDDFRGPDFKACIFHASLEQIIDIQTAKCRSDPIRPSLAWTISSPVHLSVMQSMLHAIPPSPLLSIRVENELKMCTILVDLQIYQKDWTDREQDESFGDRSHLVTSNDLYD</sequence>
<name>A0AA39HN40_9BILA</name>
<comment type="caution">
    <text evidence="2">The sequence shown here is derived from an EMBL/GenBank/DDBJ whole genome shotgun (WGS) entry which is preliminary data.</text>
</comment>
<keyword evidence="3" id="KW-1185">Reference proteome</keyword>
<feature type="chain" id="PRO_5041319018" evidence="1">
    <location>
        <begin position="23"/>
        <end position="198"/>
    </location>
</feature>
<feature type="signal peptide" evidence="1">
    <location>
        <begin position="1"/>
        <end position="22"/>
    </location>
</feature>